<feature type="region of interest" description="Disordered" evidence="1">
    <location>
        <begin position="1"/>
        <end position="47"/>
    </location>
</feature>
<proteinExistence type="predicted"/>
<dbReference type="Proteomes" id="UP000782312">
    <property type="component" value="Unassembled WGS sequence"/>
</dbReference>
<gene>
    <name evidence="2" type="ORF">HYZ11_13725</name>
</gene>
<feature type="compositionally biased region" description="Basic and acidic residues" evidence="1">
    <location>
        <begin position="21"/>
        <end position="47"/>
    </location>
</feature>
<evidence type="ECO:0000313" key="2">
    <source>
        <dbReference type="EMBL" id="MBI3128658.1"/>
    </source>
</evidence>
<evidence type="ECO:0000313" key="3">
    <source>
        <dbReference type="Proteomes" id="UP000782312"/>
    </source>
</evidence>
<dbReference type="EMBL" id="JACPUR010000034">
    <property type="protein sequence ID" value="MBI3128658.1"/>
    <property type="molecule type" value="Genomic_DNA"/>
</dbReference>
<comment type="caution">
    <text evidence="2">The sequence shown here is derived from an EMBL/GenBank/DDBJ whole genome shotgun (WGS) entry which is preliminary data.</text>
</comment>
<organism evidence="2 3">
    <name type="scientific">Tectimicrobiota bacterium</name>
    <dbReference type="NCBI Taxonomy" id="2528274"/>
    <lineage>
        <taxon>Bacteria</taxon>
        <taxon>Pseudomonadati</taxon>
        <taxon>Nitrospinota/Tectimicrobiota group</taxon>
        <taxon>Candidatus Tectimicrobiota</taxon>
    </lineage>
</organism>
<protein>
    <submittedName>
        <fullName evidence="2">Uncharacterized protein</fullName>
    </submittedName>
</protein>
<sequence length="264" mass="30181">MAEPAEEKIAHPDLMTGGRRRSPEEASVRPGGRSDRRNPGAARHRDPASFLADVTRFHRALGEGYGVLEEAHDRWKKYTARKNMLAAQVEIEKAKEKEICQNALKIFLTVDTGLRQLYTPFLEFIKRHVDESEKTKDESPKEKVLESRWDGRGRVAMALFKQSSLALGFLAAFVNEEDQDEDFQARYREVVAEQKARLDQVPFSTGAYTRLGEAMRRAADHRSFDQMTRASSLIVQEFIDSTEHFMKKYADAFRNPLPTELTTT</sequence>
<evidence type="ECO:0000256" key="1">
    <source>
        <dbReference type="SAM" id="MobiDB-lite"/>
    </source>
</evidence>
<dbReference type="AlphaFoldDB" id="A0A932I215"/>
<reference evidence="2" key="1">
    <citation type="submission" date="2020-07" db="EMBL/GenBank/DDBJ databases">
        <title>Huge and variable diversity of episymbiotic CPR bacteria and DPANN archaea in groundwater ecosystems.</title>
        <authorList>
            <person name="He C.Y."/>
            <person name="Keren R."/>
            <person name="Whittaker M."/>
            <person name="Farag I.F."/>
            <person name="Doudna J."/>
            <person name="Cate J.H.D."/>
            <person name="Banfield J.F."/>
        </authorList>
    </citation>
    <scope>NUCLEOTIDE SEQUENCE</scope>
    <source>
        <strain evidence="2">NC_groundwater_763_Ag_S-0.2um_68_21</strain>
    </source>
</reference>
<name>A0A932I215_UNCTE</name>
<accession>A0A932I215</accession>
<feature type="compositionally biased region" description="Basic and acidic residues" evidence="1">
    <location>
        <begin position="1"/>
        <end position="11"/>
    </location>
</feature>